<dbReference type="OrthoDB" id="9801997at2"/>
<protein>
    <recommendedName>
        <fullName evidence="3">Carboxymuconolactone decarboxylase-like domain-containing protein</fullName>
    </recommendedName>
</protein>
<gene>
    <name evidence="1" type="ORF">RSO01_14850</name>
</gene>
<dbReference type="Gene3D" id="1.20.1290.10">
    <property type="entry name" value="AhpD-like"/>
    <property type="match status" value="1"/>
</dbReference>
<name>A0A512N5R0_9HYPH</name>
<evidence type="ECO:0000313" key="1">
    <source>
        <dbReference type="EMBL" id="GEP54319.1"/>
    </source>
</evidence>
<evidence type="ECO:0000313" key="2">
    <source>
        <dbReference type="Proteomes" id="UP000321058"/>
    </source>
</evidence>
<evidence type="ECO:0008006" key="3">
    <source>
        <dbReference type="Google" id="ProtNLM"/>
    </source>
</evidence>
<dbReference type="Proteomes" id="UP000321058">
    <property type="component" value="Unassembled WGS sequence"/>
</dbReference>
<reference evidence="1 2" key="1">
    <citation type="submission" date="2019-07" db="EMBL/GenBank/DDBJ databases">
        <title>Whole genome shotgun sequence of Reyranella soli NBRC 108950.</title>
        <authorList>
            <person name="Hosoyama A."/>
            <person name="Uohara A."/>
            <person name="Ohji S."/>
            <person name="Ichikawa N."/>
        </authorList>
    </citation>
    <scope>NUCLEOTIDE SEQUENCE [LARGE SCALE GENOMIC DNA]</scope>
    <source>
        <strain evidence="1 2">NBRC 108950</strain>
    </source>
</reference>
<organism evidence="1 2">
    <name type="scientific">Reyranella soli</name>
    <dbReference type="NCBI Taxonomy" id="1230389"/>
    <lineage>
        <taxon>Bacteria</taxon>
        <taxon>Pseudomonadati</taxon>
        <taxon>Pseudomonadota</taxon>
        <taxon>Alphaproteobacteria</taxon>
        <taxon>Hyphomicrobiales</taxon>
        <taxon>Reyranellaceae</taxon>
        <taxon>Reyranella</taxon>
    </lineage>
</organism>
<keyword evidence="2" id="KW-1185">Reference proteome</keyword>
<dbReference type="RefSeq" id="WP_147147760.1">
    <property type="nucleotide sequence ID" value="NZ_BKAJ01000030.1"/>
</dbReference>
<sequence>MPRVSEIEEDGGDPILKASFDRQREIYGGLLNPAKVMAHCPPILRAAAILGQSIEQSGLLPKALLPLVYLRVATINGCPF</sequence>
<dbReference type="InterPro" id="IPR029032">
    <property type="entry name" value="AhpD-like"/>
</dbReference>
<dbReference type="EMBL" id="BKAJ01000030">
    <property type="protein sequence ID" value="GEP54319.1"/>
    <property type="molecule type" value="Genomic_DNA"/>
</dbReference>
<accession>A0A512N5R0</accession>
<dbReference type="AlphaFoldDB" id="A0A512N5R0"/>
<dbReference type="SUPFAM" id="SSF69118">
    <property type="entry name" value="AhpD-like"/>
    <property type="match status" value="1"/>
</dbReference>
<proteinExistence type="predicted"/>
<comment type="caution">
    <text evidence="1">The sequence shown here is derived from an EMBL/GenBank/DDBJ whole genome shotgun (WGS) entry which is preliminary data.</text>
</comment>